<comment type="similarity">
    <text evidence="10">Belongs to the binding-protein-dependent transport system permease family. OppBC subfamily.</text>
</comment>
<keyword evidence="6" id="KW-0571">Peptide transport</keyword>
<dbReference type="Pfam" id="PF00528">
    <property type="entry name" value="BPD_transp_1"/>
    <property type="match status" value="1"/>
</dbReference>
<dbReference type="GO" id="GO:0015833">
    <property type="term" value="P:peptide transport"/>
    <property type="evidence" value="ECO:0007669"/>
    <property type="project" value="UniProtKB-KW"/>
</dbReference>
<sequence>MAQVRDNLDTQKHATPQADIMDLSGTDHEIKGRSLWADARTRFFRNRAAVLGLVVLILVALFATFGGLIAQYEPQYVDFTLMGANAYKGVPSIETGHYFGTDVDGRDLFARTVVGTRISLLVGLVGALVAVIVGTLYGATAGYLGGKTDQIMMRFVDILMSIPFMFVLILMLVIFGRSILMLFIGIGLISWLDMARIARGQTLSIKGKEFVEAAVATGVSPLRIILRHVVPNLLGIVIVYATLLVPGMIIFESFISYLGLGIQEPMTSLGALINGGTSQMNNGTLWMLLYPLFFFLITLFALFFVGDGLRDALDPKDR</sequence>
<organism evidence="14 15">
    <name type="scientific">Wenxinia marina DSM 24838</name>
    <dbReference type="NCBI Taxonomy" id="1123501"/>
    <lineage>
        <taxon>Bacteria</taxon>
        <taxon>Pseudomonadati</taxon>
        <taxon>Pseudomonadota</taxon>
        <taxon>Alphaproteobacteria</taxon>
        <taxon>Rhodobacterales</taxon>
        <taxon>Roseobacteraceae</taxon>
        <taxon>Wenxinia</taxon>
    </lineage>
</organism>
<dbReference type="InterPro" id="IPR025966">
    <property type="entry name" value="OppC_N"/>
</dbReference>
<feature type="transmembrane region" description="Helical" evidence="12">
    <location>
        <begin position="288"/>
        <end position="309"/>
    </location>
</feature>
<evidence type="ECO:0000256" key="12">
    <source>
        <dbReference type="RuleBase" id="RU363032"/>
    </source>
</evidence>
<gene>
    <name evidence="14" type="ORF">Wenmar_02576</name>
</gene>
<evidence type="ECO:0000256" key="9">
    <source>
        <dbReference type="ARBA" id="ARBA00023136"/>
    </source>
</evidence>
<evidence type="ECO:0000256" key="8">
    <source>
        <dbReference type="ARBA" id="ARBA00022989"/>
    </source>
</evidence>
<comment type="subcellular location">
    <subcellularLocation>
        <location evidence="1">Cell inner membrane</location>
        <topology evidence="1">Multi-pass membrane protein</topology>
    </subcellularLocation>
    <subcellularLocation>
        <location evidence="12">Cell membrane</location>
        <topology evidence="12">Multi-pass membrane protein</topology>
    </subcellularLocation>
</comment>
<protein>
    <recommendedName>
        <fullName evidence="11">Oligopeptide transport system permease protein OppC</fullName>
    </recommendedName>
</protein>
<dbReference type="GO" id="GO:0005886">
    <property type="term" value="C:plasma membrane"/>
    <property type="evidence" value="ECO:0007669"/>
    <property type="project" value="UniProtKB-SubCell"/>
</dbReference>
<dbReference type="GO" id="GO:0055085">
    <property type="term" value="P:transmembrane transport"/>
    <property type="evidence" value="ECO:0007669"/>
    <property type="project" value="InterPro"/>
</dbReference>
<evidence type="ECO:0000259" key="13">
    <source>
        <dbReference type="PROSITE" id="PS50928"/>
    </source>
</evidence>
<evidence type="ECO:0000256" key="2">
    <source>
        <dbReference type="ARBA" id="ARBA00022448"/>
    </source>
</evidence>
<keyword evidence="15" id="KW-1185">Reference proteome</keyword>
<feature type="transmembrane region" description="Helical" evidence="12">
    <location>
        <begin position="151"/>
        <end position="173"/>
    </location>
</feature>
<keyword evidence="9 12" id="KW-0472">Membrane</keyword>
<dbReference type="PANTHER" id="PTHR43386:SF2">
    <property type="entry name" value="OLIGOPEPTIDE TRANSPORT SYSTEM PERMEASE PROTEIN OPPC"/>
    <property type="match status" value="1"/>
</dbReference>
<dbReference type="InterPro" id="IPR050366">
    <property type="entry name" value="BP-dependent_transpt_permease"/>
</dbReference>
<evidence type="ECO:0000256" key="5">
    <source>
        <dbReference type="ARBA" id="ARBA00022692"/>
    </source>
</evidence>
<keyword evidence="3" id="KW-1003">Cell membrane</keyword>
<feature type="transmembrane region" description="Helical" evidence="12">
    <location>
        <begin position="233"/>
        <end position="260"/>
    </location>
</feature>
<dbReference type="Gene3D" id="1.10.3720.10">
    <property type="entry name" value="MetI-like"/>
    <property type="match status" value="1"/>
</dbReference>
<evidence type="ECO:0000313" key="15">
    <source>
        <dbReference type="Proteomes" id="UP000035100"/>
    </source>
</evidence>
<keyword evidence="2 12" id="KW-0813">Transport</keyword>
<dbReference type="CDD" id="cd06261">
    <property type="entry name" value="TM_PBP2"/>
    <property type="match status" value="1"/>
</dbReference>
<dbReference type="PROSITE" id="PS50928">
    <property type="entry name" value="ABC_TM1"/>
    <property type="match status" value="1"/>
</dbReference>
<proteinExistence type="inferred from homology"/>
<accession>A0A0D0Q8Z5</accession>
<dbReference type="PATRIC" id="fig|1123501.6.peg.2687"/>
<evidence type="ECO:0000313" key="14">
    <source>
        <dbReference type="EMBL" id="KIQ68847.1"/>
    </source>
</evidence>
<dbReference type="InterPro" id="IPR035906">
    <property type="entry name" value="MetI-like_sf"/>
</dbReference>
<evidence type="ECO:0000256" key="4">
    <source>
        <dbReference type="ARBA" id="ARBA00022519"/>
    </source>
</evidence>
<evidence type="ECO:0000256" key="3">
    <source>
        <dbReference type="ARBA" id="ARBA00022475"/>
    </source>
</evidence>
<dbReference type="EMBL" id="AONG01000012">
    <property type="protein sequence ID" value="KIQ68847.1"/>
    <property type="molecule type" value="Genomic_DNA"/>
</dbReference>
<keyword evidence="4" id="KW-0997">Cell inner membrane</keyword>
<dbReference type="Proteomes" id="UP000035100">
    <property type="component" value="Unassembled WGS sequence"/>
</dbReference>
<dbReference type="Pfam" id="PF12911">
    <property type="entry name" value="OppC_N"/>
    <property type="match status" value="1"/>
</dbReference>
<feature type="transmembrane region" description="Helical" evidence="12">
    <location>
        <begin position="50"/>
        <end position="72"/>
    </location>
</feature>
<dbReference type="eggNOG" id="COG1173">
    <property type="taxonomic scope" value="Bacteria"/>
</dbReference>
<evidence type="ECO:0000256" key="10">
    <source>
        <dbReference type="ARBA" id="ARBA00024202"/>
    </source>
</evidence>
<dbReference type="GO" id="GO:0015031">
    <property type="term" value="P:protein transport"/>
    <property type="evidence" value="ECO:0007669"/>
    <property type="project" value="UniProtKB-KW"/>
</dbReference>
<keyword evidence="8 12" id="KW-1133">Transmembrane helix</keyword>
<feature type="domain" description="ABC transmembrane type-1" evidence="13">
    <location>
        <begin position="116"/>
        <end position="306"/>
    </location>
</feature>
<dbReference type="STRING" id="1123501.Wenmar_02576"/>
<keyword evidence="5 12" id="KW-0812">Transmembrane</keyword>
<evidence type="ECO:0000256" key="7">
    <source>
        <dbReference type="ARBA" id="ARBA00022927"/>
    </source>
</evidence>
<comment type="caution">
    <text evidence="14">The sequence shown here is derived from an EMBL/GenBank/DDBJ whole genome shotgun (WGS) entry which is preliminary data.</text>
</comment>
<reference evidence="14 15" key="1">
    <citation type="submission" date="2013-01" db="EMBL/GenBank/DDBJ databases">
        <authorList>
            <person name="Fiebig A."/>
            <person name="Goeker M."/>
            <person name="Klenk H.-P.P."/>
        </authorList>
    </citation>
    <scope>NUCLEOTIDE SEQUENCE [LARGE SCALE GENOMIC DNA]</scope>
    <source>
        <strain evidence="14 15">DSM 24838</strain>
    </source>
</reference>
<evidence type="ECO:0000256" key="1">
    <source>
        <dbReference type="ARBA" id="ARBA00004429"/>
    </source>
</evidence>
<keyword evidence="7" id="KW-0653">Protein transport</keyword>
<dbReference type="AlphaFoldDB" id="A0A0D0Q8Z5"/>
<evidence type="ECO:0000256" key="11">
    <source>
        <dbReference type="ARBA" id="ARBA00072251"/>
    </source>
</evidence>
<feature type="transmembrane region" description="Helical" evidence="12">
    <location>
        <begin position="118"/>
        <end position="139"/>
    </location>
</feature>
<feature type="transmembrane region" description="Helical" evidence="12">
    <location>
        <begin position="179"/>
        <end position="198"/>
    </location>
</feature>
<evidence type="ECO:0000256" key="6">
    <source>
        <dbReference type="ARBA" id="ARBA00022856"/>
    </source>
</evidence>
<dbReference type="SUPFAM" id="SSF161098">
    <property type="entry name" value="MetI-like"/>
    <property type="match status" value="1"/>
</dbReference>
<name>A0A0D0Q8Z5_9RHOB</name>
<dbReference type="InterPro" id="IPR000515">
    <property type="entry name" value="MetI-like"/>
</dbReference>
<dbReference type="PANTHER" id="PTHR43386">
    <property type="entry name" value="OLIGOPEPTIDE TRANSPORT SYSTEM PERMEASE PROTEIN APPC"/>
    <property type="match status" value="1"/>
</dbReference>